<dbReference type="EMBL" id="CM017620">
    <property type="protein sequence ID" value="TYI03713.1"/>
    <property type="molecule type" value="Genomic_DNA"/>
</dbReference>
<sequence>MKPLTIQHRHLLHSDWYSVCPDTENLSSPSFHRQCVSRPIHQSGHQSESPLIFKRRNPFSTANRSALSHTRASAKQASLTFENR</sequence>
<dbReference type="AlphaFoldDB" id="A0A5D2NKA5"/>
<protein>
    <submittedName>
        <fullName evidence="2">Uncharacterized protein</fullName>
    </submittedName>
</protein>
<gene>
    <name evidence="2" type="ORF">ES332_A11G360000v1</name>
</gene>
<evidence type="ECO:0000313" key="3">
    <source>
        <dbReference type="Proteomes" id="UP000322667"/>
    </source>
</evidence>
<organism evidence="2 3">
    <name type="scientific">Gossypium tomentosum</name>
    <name type="common">Hawaiian cotton</name>
    <name type="synonym">Gossypium sandvicense</name>
    <dbReference type="NCBI Taxonomy" id="34277"/>
    <lineage>
        <taxon>Eukaryota</taxon>
        <taxon>Viridiplantae</taxon>
        <taxon>Streptophyta</taxon>
        <taxon>Embryophyta</taxon>
        <taxon>Tracheophyta</taxon>
        <taxon>Spermatophyta</taxon>
        <taxon>Magnoliopsida</taxon>
        <taxon>eudicotyledons</taxon>
        <taxon>Gunneridae</taxon>
        <taxon>Pentapetalae</taxon>
        <taxon>rosids</taxon>
        <taxon>malvids</taxon>
        <taxon>Malvales</taxon>
        <taxon>Malvaceae</taxon>
        <taxon>Malvoideae</taxon>
        <taxon>Gossypium</taxon>
    </lineage>
</organism>
<feature type="compositionally biased region" description="Polar residues" evidence="1">
    <location>
        <begin position="58"/>
        <end position="84"/>
    </location>
</feature>
<dbReference type="Proteomes" id="UP000322667">
    <property type="component" value="Chromosome A11"/>
</dbReference>
<keyword evidence="3" id="KW-1185">Reference proteome</keyword>
<feature type="region of interest" description="Disordered" evidence="1">
    <location>
        <begin position="39"/>
        <end position="84"/>
    </location>
</feature>
<proteinExistence type="predicted"/>
<evidence type="ECO:0000256" key="1">
    <source>
        <dbReference type="SAM" id="MobiDB-lite"/>
    </source>
</evidence>
<evidence type="ECO:0000313" key="2">
    <source>
        <dbReference type="EMBL" id="TYI03713.1"/>
    </source>
</evidence>
<reference evidence="2 3" key="1">
    <citation type="submission" date="2019-07" db="EMBL/GenBank/DDBJ databases">
        <title>WGS assembly of Gossypium tomentosum.</title>
        <authorList>
            <person name="Chen Z.J."/>
            <person name="Sreedasyam A."/>
            <person name="Ando A."/>
            <person name="Song Q."/>
            <person name="De L."/>
            <person name="Hulse-Kemp A."/>
            <person name="Ding M."/>
            <person name="Ye W."/>
            <person name="Kirkbride R."/>
            <person name="Jenkins J."/>
            <person name="Plott C."/>
            <person name="Lovell J."/>
            <person name="Lin Y.-M."/>
            <person name="Vaughn R."/>
            <person name="Liu B."/>
            <person name="Li W."/>
            <person name="Simpson S."/>
            <person name="Scheffler B."/>
            <person name="Saski C."/>
            <person name="Grover C."/>
            <person name="Hu G."/>
            <person name="Conover J."/>
            <person name="Carlson J."/>
            <person name="Shu S."/>
            <person name="Boston L."/>
            <person name="Williams M."/>
            <person name="Peterson D."/>
            <person name="Mcgee K."/>
            <person name="Jones D."/>
            <person name="Wendel J."/>
            <person name="Stelly D."/>
            <person name="Grimwood J."/>
            <person name="Schmutz J."/>
        </authorList>
    </citation>
    <scope>NUCLEOTIDE SEQUENCE [LARGE SCALE GENOMIC DNA]</scope>
    <source>
        <strain evidence="2">7179.01</strain>
    </source>
</reference>
<accession>A0A5D2NKA5</accession>
<name>A0A5D2NKA5_GOSTO</name>